<protein>
    <submittedName>
        <fullName evidence="1">Uncharacterized protein</fullName>
    </submittedName>
</protein>
<accession>A0ACC0WGV8</accession>
<organism evidence="1 2">
    <name type="scientific">Peronosclerospora sorghi</name>
    <dbReference type="NCBI Taxonomy" id="230839"/>
    <lineage>
        <taxon>Eukaryota</taxon>
        <taxon>Sar</taxon>
        <taxon>Stramenopiles</taxon>
        <taxon>Oomycota</taxon>
        <taxon>Peronosporomycetes</taxon>
        <taxon>Peronosporales</taxon>
        <taxon>Peronosporaceae</taxon>
        <taxon>Peronosclerospora</taxon>
    </lineage>
</organism>
<gene>
    <name evidence="1" type="ORF">PsorP6_017156</name>
</gene>
<sequence>MPNKAVILSQGMELKYGQKANFYNVIGVIGDSSSADIKRAFRQRSVELHPDKNKSSTATEEFNRLRLAFDVCL</sequence>
<dbReference type="EMBL" id="CM047581">
    <property type="protein sequence ID" value="KAI9916941.1"/>
    <property type="molecule type" value="Genomic_DNA"/>
</dbReference>
<evidence type="ECO:0000313" key="2">
    <source>
        <dbReference type="Proteomes" id="UP001163321"/>
    </source>
</evidence>
<keyword evidence="2" id="KW-1185">Reference proteome</keyword>
<comment type="caution">
    <text evidence="1">The sequence shown here is derived from an EMBL/GenBank/DDBJ whole genome shotgun (WGS) entry which is preliminary data.</text>
</comment>
<evidence type="ECO:0000313" key="1">
    <source>
        <dbReference type="EMBL" id="KAI9916941.1"/>
    </source>
</evidence>
<dbReference type="Proteomes" id="UP001163321">
    <property type="component" value="Chromosome 2"/>
</dbReference>
<name>A0ACC0WGV8_9STRA</name>
<proteinExistence type="predicted"/>
<reference evidence="1 2" key="1">
    <citation type="journal article" date="2022" name="bioRxiv">
        <title>The genome of the oomycete Peronosclerospora sorghi, a cosmopolitan pathogen of maize and sorghum, is inflated with dispersed pseudogenes.</title>
        <authorList>
            <person name="Fletcher K."/>
            <person name="Martin F."/>
            <person name="Isakeit T."/>
            <person name="Cavanaugh K."/>
            <person name="Magill C."/>
            <person name="Michelmore R."/>
        </authorList>
    </citation>
    <scope>NUCLEOTIDE SEQUENCE [LARGE SCALE GENOMIC DNA]</scope>
    <source>
        <strain evidence="1">P6</strain>
    </source>
</reference>